<sequence>MMNPFPTLNRSALTRLAALGALVLLGACTARHDPARAARIGMPNPASAYCLHLGGRLELRKSPQGTSGWCHLPDGAVMEEWALFRRDHSAGRP</sequence>
<accession>A0A9N7CJD2</accession>
<feature type="signal peptide" evidence="1">
    <location>
        <begin position="1"/>
        <end position="32"/>
    </location>
</feature>
<evidence type="ECO:0000313" key="2">
    <source>
        <dbReference type="EMBL" id="AQU88820.1"/>
    </source>
</evidence>
<reference evidence="3" key="1">
    <citation type="submission" date="2017-02" db="EMBL/GenBank/DDBJ databases">
        <title>zhang.</title>
        <authorList>
            <person name="Zhang H."/>
        </authorList>
    </citation>
    <scope>NUCLEOTIDE SEQUENCE [LARGE SCALE GENOMIC DNA]</scope>
    <source>
        <strain evidence="3">RZS01</strain>
    </source>
</reference>
<dbReference type="EMBL" id="CP019875">
    <property type="protein sequence ID" value="AQU88820.1"/>
    <property type="molecule type" value="Genomic_DNA"/>
</dbReference>
<dbReference type="InterPro" id="IPR005590">
    <property type="entry name" value="DUF333"/>
</dbReference>
<dbReference type="PANTHER" id="PTHR38008">
    <property type="entry name" value="HEMOLYSIN-RELATED"/>
    <property type="match status" value="1"/>
</dbReference>
<gene>
    <name evidence="2" type="ORF">B0W47_01575</name>
</gene>
<dbReference type="PANTHER" id="PTHR38008:SF2">
    <property type="entry name" value="HEMOLYSIN"/>
    <property type="match status" value="1"/>
</dbReference>
<dbReference type="KEGG" id="kna:B0W47_01575"/>
<organism evidence="2 3">
    <name type="scientific">Komagataeibacter nataicola</name>
    <dbReference type="NCBI Taxonomy" id="265960"/>
    <lineage>
        <taxon>Bacteria</taxon>
        <taxon>Pseudomonadati</taxon>
        <taxon>Pseudomonadota</taxon>
        <taxon>Alphaproteobacteria</taxon>
        <taxon>Acetobacterales</taxon>
        <taxon>Acetobacteraceae</taxon>
        <taxon>Komagataeibacter</taxon>
    </lineage>
</organism>
<dbReference type="RefSeq" id="WP_078527584.1">
    <property type="nucleotide sequence ID" value="NZ_CP019875.1"/>
</dbReference>
<proteinExistence type="predicted"/>
<dbReference type="Pfam" id="PF03891">
    <property type="entry name" value="DUF333"/>
    <property type="match status" value="1"/>
</dbReference>
<keyword evidence="1" id="KW-0732">Signal</keyword>
<feature type="chain" id="PRO_5040236399" evidence="1">
    <location>
        <begin position="33"/>
        <end position="93"/>
    </location>
</feature>
<dbReference type="Proteomes" id="UP000189683">
    <property type="component" value="Chromosome"/>
</dbReference>
<name>A0A9N7CJD2_9PROT</name>
<evidence type="ECO:0000313" key="3">
    <source>
        <dbReference type="Proteomes" id="UP000189683"/>
    </source>
</evidence>
<evidence type="ECO:0000256" key="1">
    <source>
        <dbReference type="SAM" id="SignalP"/>
    </source>
</evidence>
<protein>
    <submittedName>
        <fullName evidence="2">Hemolysin</fullName>
    </submittedName>
</protein>
<dbReference type="AlphaFoldDB" id="A0A9N7CJD2"/>